<dbReference type="Proteomes" id="UP000266673">
    <property type="component" value="Unassembled WGS sequence"/>
</dbReference>
<keyword evidence="1" id="KW-0472">Membrane</keyword>
<keyword evidence="3" id="KW-1185">Reference proteome</keyword>
<name>A0A397TYT1_9GLOM</name>
<dbReference type="AlphaFoldDB" id="A0A397TYT1"/>
<keyword evidence="1" id="KW-0812">Transmembrane</keyword>
<feature type="transmembrane region" description="Helical" evidence="1">
    <location>
        <begin position="24"/>
        <end position="49"/>
    </location>
</feature>
<sequence length="332" mass="37763">MSSFVLSLFFGVISLQYCHPSVLLFFSVITFWCYCSLVSSLFSVIALWCHHSHLKLLYTGDIACDIVCKSLYVDLQLVNIAAVVADGDEKPNKCIDKNIQNFNFYIGSGPVRPHLQVVCPSILFDKIVDIETPTGKTTIRNLFVSLFYHETLELYQLLMIYSNLTQRPSKPDLRSIPFTSRGYATVKHPNSNYTSDEKAINHTIGTLYNSVFCLSIYHVLHYAKNCRQISNYGNPLAILSNEKNLANKTFSHYNLLKLTINPNIWVEDNEIATFAEKKTETDYWTSDDKIKVGSSFELCVFIDLLNENSSTSKNNPNFARPVSIFVRDTEIL</sequence>
<evidence type="ECO:0000256" key="1">
    <source>
        <dbReference type="SAM" id="Phobius"/>
    </source>
</evidence>
<accession>A0A397TYT1</accession>
<evidence type="ECO:0000313" key="3">
    <source>
        <dbReference type="Proteomes" id="UP000266673"/>
    </source>
</evidence>
<reference evidence="2 3" key="1">
    <citation type="submission" date="2018-06" db="EMBL/GenBank/DDBJ databases">
        <title>Comparative genomics reveals the genomic features of Rhizophagus irregularis, R. cerebriforme, R. diaphanum and Gigaspora rosea, and their symbiotic lifestyle signature.</title>
        <authorList>
            <person name="Morin E."/>
            <person name="San Clemente H."/>
            <person name="Chen E.C.H."/>
            <person name="De La Providencia I."/>
            <person name="Hainaut M."/>
            <person name="Kuo A."/>
            <person name="Kohler A."/>
            <person name="Murat C."/>
            <person name="Tang N."/>
            <person name="Roy S."/>
            <person name="Loubradou J."/>
            <person name="Henrissat B."/>
            <person name="Grigoriev I.V."/>
            <person name="Corradi N."/>
            <person name="Roux C."/>
            <person name="Martin F.M."/>
        </authorList>
    </citation>
    <scope>NUCLEOTIDE SEQUENCE [LARGE SCALE GENOMIC DNA]</scope>
    <source>
        <strain evidence="2 3">DAOM 194757</strain>
    </source>
</reference>
<gene>
    <name evidence="2" type="ORF">C2G38_2230325</name>
</gene>
<dbReference type="OrthoDB" id="2329482at2759"/>
<keyword evidence="1" id="KW-1133">Transmembrane helix</keyword>
<dbReference type="STRING" id="44941.A0A397TYT1"/>
<evidence type="ECO:0000313" key="2">
    <source>
        <dbReference type="EMBL" id="RIB01599.1"/>
    </source>
</evidence>
<comment type="caution">
    <text evidence="2">The sequence shown here is derived from an EMBL/GenBank/DDBJ whole genome shotgun (WGS) entry which is preliminary data.</text>
</comment>
<dbReference type="EMBL" id="QKWP01003037">
    <property type="protein sequence ID" value="RIB01599.1"/>
    <property type="molecule type" value="Genomic_DNA"/>
</dbReference>
<proteinExistence type="predicted"/>
<organism evidence="2 3">
    <name type="scientific">Gigaspora rosea</name>
    <dbReference type="NCBI Taxonomy" id="44941"/>
    <lineage>
        <taxon>Eukaryota</taxon>
        <taxon>Fungi</taxon>
        <taxon>Fungi incertae sedis</taxon>
        <taxon>Mucoromycota</taxon>
        <taxon>Glomeromycotina</taxon>
        <taxon>Glomeromycetes</taxon>
        <taxon>Diversisporales</taxon>
        <taxon>Gigasporaceae</taxon>
        <taxon>Gigaspora</taxon>
    </lineage>
</organism>
<protein>
    <submittedName>
        <fullName evidence="2">Uncharacterized protein</fullName>
    </submittedName>
</protein>